<keyword evidence="3" id="KW-1185">Reference proteome</keyword>
<accession>A0A7H8QH90</accession>
<reference evidence="3" key="1">
    <citation type="submission" date="2020-06" db="EMBL/GenBank/DDBJ databases">
        <title>Isolation of Planomicrobium glaciei.</title>
        <authorList>
            <person name="Malisova L."/>
            <person name="Safrankova R."/>
            <person name="Jakubu V."/>
            <person name="Spanelova P."/>
        </authorList>
    </citation>
    <scope>NUCLEOTIDE SEQUENCE [LARGE SCALE GENOMIC DNA]</scope>
    <source>
        <strain evidence="3">NRL-ATB46093</strain>
        <plasmid evidence="3">unnamed2</plasmid>
    </source>
</reference>
<dbReference type="GO" id="GO:0003697">
    <property type="term" value="F:single-stranded DNA binding"/>
    <property type="evidence" value="ECO:0007669"/>
    <property type="project" value="InterPro"/>
</dbReference>
<evidence type="ECO:0000259" key="1">
    <source>
        <dbReference type="Pfam" id="PF08401"/>
    </source>
</evidence>
<evidence type="ECO:0000313" key="2">
    <source>
        <dbReference type="EMBL" id="QKX52845.1"/>
    </source>
</evidence>
<evidence type="ECO:0000313" key="3">
    <source>
        <dbReference type="Proteomes" id="UP000509222"/>
    </source>
</evidence>
<dbReference type="Proteomes" id="UP000509222">
    <property type="component" value="Plasmid unnamed2"/>
</dbReference>
<dbReference type="AlphaFoldDB" id="A0A7H8QH90"/>
<proteinExistence type="predicted"/>
<dbReference type="InterPro" id="IPR013610">
    <property type="entry name" value="ArdC_N"/>
</dbReference>
<keyword evidence="2" id="KW-0614">Plasmid</keyword>
<geneLocation type="plasmid" evidence="2 3">
    <name>unnamed2</name>
</geneLocation>
<dbReference type="RefSeq" id="WP_176295269.1">
    <property type="nucleotide sequence ID" value="NZ_CP051179.1"/>
</dbReference>
<gene>
    <name evidence="2" type="ORF">HF394_19645</name>
</gene>
<name>A0A7H8QH90_9BACL</name>
<protein>
    <submittedName>
        <fullName evidence="2">DUF1738 domain-containing protein</fullName>
    </submittedName>
</protein>
<dbReference type="EMBL" id="CP051179">
    <property type="protein sequence ID" value="QKX52845.1"/>
    <property type="molecule type" value="Genomic_DNA"/>
</dbReference>
<sequence length="540" mass="62049">MSTKLDLTEINARLEKNLEELFRNNRFQDMLNVMASGHQYSFNNALLIAMQRPEATMVRGFKQWQALGRQVNKGEKGIDILVPSFKKVEVQKINEQTGEILKDENGDPQSEIRQSISGFVMGKVFDVSQTEGKDIPNVRDFIQEELKSPESLTELYNRFIEQTNAHPSNSLVIREEAHQSESYGGYYNRNDEKIVINTAVSKTAEQKFRVLIHEYAHSQLHHKENDMKDLPRGHKEAQAECAAYIVSQYYGFDTDLSSTGYIATWAQDLNLAKQAIKEVQDISQSTIEHFNSLQSEKINEFYQSINPERIKEEVEAKLQIPLADQPTLQLLDAKNGLVVFAKVEQNERDSQFFLRTNTNRILPLSDLQERYAVLNILENKGQLVQEYKKAEDFLKVTKLENGTYAVTSEGGESTQRTFHKKAEGQQFIMKVALAQSLNTDRFLSKTAVKETQHLQQLNAKHLNARIGHILKEKNMKADYKHSITIGWQLVKNPRIQTKGELQQHIDRLNPDHSQTKEVKAAFKQLNVAEKTKDKEQELER</sequence>
<feature type="domain" description="N-terminal" evidence="1">
    <location>
        <begin position="23"/>
        <end position="101"/>
    </location>
</feature>
<dbReference type="Pfam" id="PF08401">
    <property type="entry name" value="ArdcN"/>
    <property type="match status" value="1"/>
</dbReference>
<organism evidence="2 3">
    <name type="scientific">Planococcus glaciei</name>
    <dbReference type="NCBI Taxonomy" id="459472"/>
    <lineage>
        <taxon>Bacteria</taxon>
        <taxon>Bacillati</taxon>
        <taxon>Bacillota</taxon>
        <taxon>Bacilli</taxon>
        <taxon>Bacillales</taxon>
        <taxon>Caryophanaceae</taxon>
        <taxon>Planococcus</taxon>
    </lineage>
</organism>